<dbReference type="RefSeq" id="WP_066768804.1">
    <property type="nucleotide sequence ID" value="NZ_CP013244.1"/>
</dbReference>
<dbReference type="STRING" id="1759059.ATE48_05775"/>
<dbReference type="InParanoid" id="A0A1B1AFW9"/>
<organism evidence="5 6">
    <name type="scientific">Candidatus Viadribacter manganicus</name>
    <dbReference type="NCBI Taxonomy" id="1759059"/>
    <lineage>
        <taxon>Bacteria</taxon>
        <taxon>Pseudomonadati</taxon>
        <taxon>Pseudomonadota</taxon>
        <taxon>Alphaproteobacteria</taxon>
        <taxon>Hyphomonadales</taxon>
        <taxon>Hyphomonadaceae</taxon>
        <taxon>Candidatus Viadribacter</taxon>
    </lineage>
</organism>
<proteinExistence type="predicted"/>
<accession>A0A1B1AFW9</accession>
<gene>
    <name evidence="5" type="ORF">ATE48_05775</name>
</gene>
<evidence type="ECO:0000259" key="3">
    <source>
        <dbReference type="Pfam" id="PF16221"/>
    </source>
</evidence>
<evidence type="ECO:0008006" key="7">
    <source>
        <dbReference type="Google" id="ProtNLM"/>
    </source>
</evidence>
<dbReference type="Pfam" id="PF16254">
    <property type="entry name" value="DUF4910"/>
    <property type="match status" value="1"/>
</dbReference>
<keyword evidence="1" id="KW-0862">Zinc</keyword>
<sequence length="443" mass="50260">MPVIRESLVQKLYKPGIGQELWDFANGIYPICRSISGNGVRETLGHIKQKIDLQIHEVPSGTQAFDWTIAPEWNIRDAWIKDPQGNKIIDFKKHNLHVLNYSAPINGKFQLADLKKHIFTMPDQPDLIPYRTSYYNINWGFCMSHDQLMSLPDGEYEAFIDSDHNPNGSLTYGEYFLQGESDEIFLFSAHCCHPSLANDNCSGMSVNTHLAQALTQLQGKTRYSYQFIFAPGTIGSITWLSRNEDKIKRIKNGLILSCVGDPGGPTYKRSQAGDAIVDRAVEKILRDEEAAPNIVDFWPYGYDERQYNSPAFRLNVGLLLRSRFGLFPEYHTSADNMEFLKPDALEKSYKHTLQIIDILENEYKTMNLAPHGEPNLGKRGLYGAIGGDKKAYDANLPVFWMLNQSDGQHSLLDIAQRAKLPYERIHDAAKVLSENNLLEVLND</sequence>
<dbReference type="InterPro" id="IPR032589">
    <property type="entry name" value="DUF4910"/>
</dbReference>
<dbReference type="PIRSF" id="PIRSF015244">
    <property type="entry name" value="UCP015244"/>
    <property type="match status" value="1"/>
</dbReference>
<evidence type="ECO:0000256" key="1">
    <source>
        <dbReference type="PIRSR" id="PIRSR015244-50"/>
    </source>
</evidence>
<dbReference type="Proteomes" id="UP000092498">
    <property type="component" value="Chromosome"/>
</dbReference>
<evidence type="ECO:0000259" key="2">
    <source>
        <dbReference type="Pfam" id="PF09940"/>
    </source>
</evidence>
<dbReference type="EMBL" id="CP013244">
    <property type="protein sequence ID" value="ANP45459.1"/>
    <property type="molecule type" value="Genomic_DNA"/>
</dbReference>
<dbReference type="InterPro" id="IPR032610">
    <property type="entry name" value="DUF2172"/>
</dbReference>
<dbReference type="InterPro" id="IPR012353">
    <property type="entry name" value="UCP015244"/>
</dbReference>
<feature type="binding site" evidence="1">
    <location>
        <position position="331"/>
    </location>
    <ligand>
        <name>Zn(2+)</name>
        <dbReference type="ChEBI" id="CHEBI:29105"/>
    </ligand>
</feature>
<protein>
    <recommendedName>
        <fullName evidence="7">Peptidase M28</fullName>
    </recommendedName>
</protein>
<feature type="domain" description="DUF4910" evidence="4">
    <location>
        <begin position="23"/>
        <end position="361"/>
    </location>
</feature>
<feature type="domain" description="UCP01524 winged helix-turn-helix" evidence="3">
    <location>
        <begin position="366"/>
        <end position="439"/>
    </location>
</feature>
<dbReference type="Pfam" id="PF09940">
    <property type="entry name" value="DUF2172"/>
    <property type="match status" value="1"/>
</dbReference>
<dbReference type="GO" id="GO:0046872">
    <property type="term" value="F:metal ion binding"/>
    <property type="evidence" value="ECO:0007669"/>
    <property type="project" value="UniProtKB-KW"/>
</dbReference>
<dbReference type="Gene3D" id="1.10.10.10">
    <property type="entry name" value="Winged helix-like DNA-binding domain superfamily/Winged helix DNA-binding domain"/>
    <property type="match status" value="1"/>
</dbReference>
<feature type="binding site" evidence="1">
    <location>
        <position position="199"/>
    </location>
    <ligand>
        <name>Zn(2+)</name>
        <dbReference type="ChEBI" id="CHEBI:29105"/>
    </ligand>
</feature>
<dbReference type="Pfam" id="PF16221">
    <property type="entry name" value="HTH_47"/>
    <property type="match status" value="1"/>
</dbReference>
<comment type="cofactor">
    <cofactor evidence="1">
        <name>Zn(2+)</name>
        <dbReference type="ChEBI" id="CHEBI:29105"/>
    </cofactor>
    <text evidence="1">Binds 1 zinc ion per subunit.</text>
</comment>
<dbReference type="InterPro" id="IPR036388">
    <property type="entry name" value="WH-like_DNA-bd_sf"/>
</dbReference>
<evidence type="ECO:0000313" key="5">
    <source>
        <dbReference type="EMBL" id="ANP45459.1"/>
    </source>
</evidence>
<dbReference type="Gene3D" id="3.50.30.90">
    <property type="match status" value="1"/>
</dbReference>
<dbReference type="Gene3D" id="3.40.630.10">
    <property type="entry name" value="Zn peptidases"/>
    <property type="match status" value="1"/>
</dbReference>
<dbReference type="AlphaFoldDB" id="A0A1B1AFW9"/>
<dbReference type="KEGG" id="cbot:ATE48_05775"/>
<reference evidence="5 6" key="1">
    <citation type="submission" date="2015-11" db="EMBL/GenBank/DDBJ databases">
        <title>Whole-Genome Sequence of Candidatus Oderbacter manganicum from the National Park Lower Oder Valley, Germany.</title>
        <authorList>
            <person name="Braun B."/>
            <person name="Liere K."/>
            <person name="Szewzyk U."/>
        </authorList>
    </citation>
    <scope>NUCLEOTIDE SEQUENCE [LARGE SCALE GENOMIC DNA]</scope>
    <source>
        <strain evidence="5 6">OTSz_A_272</strain>
    </source>
</reference>
<dbReference type="InterPro" id="IPR032622">
    <property type="entry name" value="UCP01524_HTH"/>
</dbReference>
<evidence type="ECO:0000259" key="4">
    <source>
        <dbReference type="Pfam" id="PF16254"/>
    </source>
</evidence>
<dbReference type="SUPFAM" id="SSF53187">
    <property type="entry name" value="Zn-dependent exopeptidases"/>
    <property type="match status" value="1"/>
</dbReference>
<feature type="binding site" evidence="1">
    <location>
        <position position="193"/>
    </location>
    <ligand>
        <name>Zn(2+)</name>
        <dbReference type="ChEBI" id="CHEBI:29105"/>
    </ligand>
</feature>
<evidence type="ECO:0000313" key="6">
    <source>
        <dbReference type="Proteomes" id="UP000092498"/>
    </source>
</evidence>
<dbReference type="OrthoDB" id="9765654at2"/>
<keyword evidence="6" id="KW-1185">Reference proteome</keyword>
<feature type="domain" description="DUF2172" evidence="2">
    <location>
        <begin position="72"/>
        <end position="162"/>
    </location>
</feature>
<name>A0A1B1AFW9_9PROT</name>
<keyword evidence="1" id="KW-0479">Metal-binding</keyword>